<evidence type="ECO:0000259" key="1">
    <source>
        <dbReference type="Pfam" id="PF06890"/>
    </source>
</evidence>
<reference evidence="2 3" key="1">
    <citation type="submission" date="2015-03" db="EMBL/GenBank/DDBJ databases">
        <title>Draft genome sequence of Luteibacter yeojuensis strain SU11.</title>
        <authorList>
            <person name="Sulaiman J."/>
            <person name="Priya K."/>
            <person name="Chan K.-G."/>
        </authorList>
    </citation>
    <scope>NUCLEOTIDE SEQUENCE [LARGE SCALE GENOMIC DNA]</scope>
    <source>
        <strain evidence="2 3">SU11</strain>
    </source>
</reference>
<keyword evidence="3" id="KW-1185">Reference proteome</keyword>
<organism evidence="2 3">
    <name type="scientific">Luteibacter yeojuensis</name>
    <dbReference type="NCBI Taxonomy" id="345309"/>
    <lineage>
        <taxon>Bacteria</taxon>
        <taxon>Pseudomonadati</taxon>
        <taxon>Pseudomonadota</taxon>
        <taxon>Gammaproteobacteria</taxon>
        <taxon>Lysobacterales</taxon>
        <taxon>Rhodanobacteraceae</taxon>
        <taxon>Luteibacter</taxon>
    </lineage>
</organism>
<dbReference type="Pfam" id="PF06890">
    <property type="entry name" value="Phage_Mu_Gp45"/>
    <property type="match status" value="1"/>
</dbReference>
<dbReference type="InterPro" id="IPR053861">
    <property type="entry name" value="Phage_Mu_Gp45_N"/>
</dbReference>
<evidence type="ECO:0000313" key="2">
    <source>
        <dbReference type="EMBL" id="KJV30031.1"/>
    </source>
</evidence>
<comment type="caution">
    <text evidence="2">The sequence shown here is derived from an EMBL/GenBank/DDBJ whole genome shotgun (WGS) entry which is preliminary data.</text>
</comment>
<proteinExistence type="predicted"/>
<dbReference type="PATRIC" id="fig|345309.4.peg.2670"/>
<evidence type="ECO:0000313" key="3">
    <source>
        <dbReference type="Proteomes" id="UP000033651"/>
    </source>
</evidence>
<protein>
    <recommendedName>
        <fullName evidence="1">Bacteriophage Mu Gp45 N-terminal domain-containing protein</fullName>
    </recommendedName>
</protein>
<gene>
    <name evidence="2" type="ORF">VI08_15320</name>
</gene>
<sequence>MTFTRQFFSAGRRGAHSARQAFRAVLTRLDATRAIPPAQATGVSGETLACELIQQYGMASAPPEGAEVVILPLGGSSTHGVIVASIHGEHRIELKPGEVALHTTEGDFLHFKQGRVVELVTETLRVTASKEVLFDTPELRCTGDIADKARSMAADREIYNGHDHIVPNAGKSEPPGAQQ</sequence>
<dbReference type="Proteomes" id="UP000033651">
    <property type="component" value="Unassembled WGS sequence"/>
</dbReference>
<dbReference type="EMBL" id="JZRB01000034">
    <property type="protein sequence ID" value="KJV30031.1"/>
    <property type="molecule type" value="Genomic_DNA"/>
</dbReference>
<dbReference type="AlphaFoldDB" id="A0A0F3KFT5"/>
<dbReference type="OrthoDB" id="9802994at2"/>
<accession>A0A0F3KFT5</accession>
<dbReference type="RefSeq" id="WP_045830484.1">
    <property type="nucleotide sequence ID" value="NZ_JZRB01000034.1"/>
</dbReference>
<feature type="domain" description="Bacteriophage Mu Gp45 N-terminal" evidence="1">
    <location>
        <begin position="23"/>
        <end position="87"/>
    </location>
</feature>
<name>A0A0F3KFT5_9GAMM</name>